<dbReference type="GO" id="GO:0005507">
    <property type="term" value="F:copper ion binding"/>
    <property type="evidence" value="ECO:0007669"/>
    <property type="project" value="TreeGrafter"/>
</dbReference>
<dbReference type="InterPro" id="IPR011324">
    <property type="entry name" value="Cytotoxic_necrot_fac-like_cat"/>
</dbReference>
<dbReference type="InterPro" id="IPR038371">
    <property type="entry name" value="Cu_polyphenol_OxRdtase_sf"/>
</dbReference>
<sequence length="236" mass="25215">MLWWREQVGDGLWVAFTDKAAGNLALHVGDVPASVQDRRRSLETELGMVPGSLRFMNQVHSANVGVASTGQPAPPPETEIDALVSPQADVPLAVMVADCLPVVFAGSTADGGHASAVAHAGRRGLLDGVLVNTVSELRASGVSDIRAWIGPSICGRCYEVPAHMRTASCEQLPQLYSETSWGTPALDLPAGAAGQLETLDVETRRLNGCTLEDSRLFSYRRNPQTGRFAGLVWREL</sequence>
<evidence type="ECO:0008006" key="14">
    <source>
        <dbReference type="Google" id="ProtNLM"/>
    </source>
</evidence>
<comment type="catalytic activity">
    <reaction evidence="9">
        <text>adenosine + H2O + H(+) = inosine + NH4(+)</text>
        <dbReference type="Rhea" id="RHEA:24408"/>
        <dbReference type="ChEBI" id="CHEBI:15377"/>
        <dbReference type="ChEBI" id="CHEBI:15378"/>
        <dbReference type="ChEBI" id="CHEBI:16335"/>
        <dbReference type="ChEBI" id="CHEBI:17596"/>
        <dbReference type="ChEBI" id="CHEBI:28938"/>
        <dbReference type="EC" id="3.5.4.4"/>
    </reaction>
    <physiologicalReaction direction="left-to-right" evidence="9">
        <dbReference type="Rhea" id="RHEA:24409"/>
    </physiologicalReaction>
</comment>
<name>A0A1H1GXV1_9MICC</name>
<dbReference type="PANTHER" id="PTHR30616:SF2">
    <property type="entry name" value="PURINE NUCLEOSIDE PHOSPHORYLASE LACC1"/>
    <property type="match status" value="1"/>
</dbReference>
<dbReference type="STRING" id="37928.SAMN04489742_4410"/>
<dbReference type="Pfam" id="PF02578">
    <property type="entry name" value="Cu-oxidase_4"/>
    <property type="match status" value="1"/>
</dbReference>
<dbReference type="AlphaFoldDB" id="A0A1H1GXV1"/>
<organism evidence="12 13">
    <name type="scientific">Crystallibacter crystallopoietes</name>
    <dbReference type="NCBI Taxonomy" id="37928"/>
    <lineage>
        <taxon>Bacteria</taxon>
        <taxon>Bacillati</taxon>
        <taxon>Actinomycetota</taxon>
        <taxon>Actinomycetes</taxon>
        <taxon>Micrococcales</taxon>
        <taxon>Micrococcaceae</taxon>
        <taxon>Crystallibacter</taxon>
    </lineage>
</organism>
<evidence type="ECO:0000256" key="1">
    <source>
        <dbReference type="ARBA" id="ARBA00000553"/>
    </source>
</evidence>
<evidence type="ECO:0000256" key="11">
    <source>
        <dbReference type="ARBA" id="ARBA00049893"/>
    </source>
</evidence>
<dbReference type="KEGG" id="acry:AC20117_17335"/>
<keyword evidence="6" id="KW-0378">Hydrolase</keyword>
<dbReference type="GO" id="GO:0016787">
    <property type="term" value="F:hydrolase activity"/>
    <property type="evidence" value="ECO:0007669"/>
    <property type="project" value="UniProtKB-KW"/>
</dbReference>
<dbReference type="SUPFAM" id="SSF64438">
    <property type="entry name" value="CNF1/YfiH-like putative cysteine hydrolases"/>
    <property type="match status" value="1"/>
</dbReference>
<comment type="similarity">
    <text evidence="3">Belongs to the purine nucleoside phosphorylase YfiH/LACC1 family.</text>
</comment>
<dbReference type="Proteomes" id="UP000181917">
    <property type="component" value="Unassembled WGS sequence"/>
</dbReference>
<dbReference type="Gene3D" id="3.60.140.10">
    <property type="entry name" value="CNF1/YfiH-like putative cysteine hydrolases"/>
    <property type="match status" value="1"/>
</dbReference>
<proteinExistence type="inferred from homology"/>
<reference evidence="12 13" key="1">
    <citation type="submission" date="2016-10" db="EMBL/GenBank/DDBJ databases">
        <authorList>
            <person name="de Groot N.N."/>
        </authorList>
    </citation>
    <scope>NUCLEOTIDE SEQUENCE [LARGE SCALE GENOMIC DNA]</scope>
    <source>
        <strain evidence="12 13">DSM 20117</strain>
    </source>
</reference>
<dbReference type="PANTHER" id="PTHR30616">
    <property type="entry name" value="UNCHARACTERIZED PROTEIN YFIH"/>
    <property type="match status" value="1"/>
</dbReference>
<evidence type="ECO:0000256" key="6">
    <source>
        <dbReference type="ARBA" id="ARBA00022801"/>
    </source>
</evidence>
<evidence type="ECO:0000256" key="8">
    <source>
        <dbReference type="ARBA" id="ARBA00023008"/>
    </source>
</evidence>
<evidence type="ECO:0000256" key="9">
    <source>
        <dbReference type="ARBA" id="ARBA00047989"/>
    </source>
</evidence>
<evidence type="ECO:0000313" key="12">
    <source>
        <dbReference type="EMBL" id="SDR18007.1"/>
    </source>
</evidence>
<gene>
    <name evidence="12" type="ORF">SAMN04489742_4410</name>
</gene>
<accession>A0A1H1GXV1</accession>
<keyword evidence="5" id="KW-0479">Metal-binding</keyword>
<dbReference type="RefSeq" id="WP_074702607.1">
    <property type="nucleotide sequence ID" value="NZ_CP018863.1"/>
</dbReference>
<evidence type="ECO:0000256" key="4">
    <source>
        <dbReference type="ARBA" id="ARBA00022679"/>
    </source>
</evidence>
<keyword evidence="4" id="KW-0808">Transferase</keyword>
<evidence type="ECO:0000256" key="7">
    <source>
        <dbReference type="ARBA" id="ARBA00022833"/>
    </source>
</evidence>
<evidence type="ECO:0000313" key="13">
    <source>
        <dbReference type="Proteomes" id="UP000181917"/>
    </source>
</evidence>
<keyword evidence="8" id="KW-0186">Copper</keyword>
<evidence type="ECO:0000256" key="5">
    <source>
        <dbReference type="ARBA" id="ARBA00022723"/>
    </source>
</evidence>
<dbReference type="EMBL" id="FNKH01000002">
    <property type="protein sequence ID" value="SDR18007.1"/>
    <property type="molecule type" value="Genomic_DNA"/>
</dbReference>
<comment type="catalytic activity">
    <reaction evidence="11">
        <text>S-methyl-5'-thioadenosine + phosphate = 5-(methylsulfanyl)-alpha-D-ribose 1-phosphate + adenine</text>
        <dbReference type="Rhea" id="RHEA:11852"/>
        <dbReference type="ChEBI" id="CHEBI:16708"/>
        <dbReference type="ChEBI" id="CHEBI:17509"/>
        <dbReference type="ChEBI" id="CHEBI:43474"/>
        <dbReference type="ChEBI" id="CHEBI:58533"/>
        <dbReference type="EC" id="2.4.2.28"/>
    </reaction>
    <physiologicalReaction direction="left-to-right" evidence="11">
        <dbReference type="Rhea" id="RHEA:11853"/>
    </physiologicalReaction>
</comment>
<protein>
    <recommendedName>
        <fullName evidence="14">Purine nucleoside phosphorylase</fullName>
    </recommendedName>
</protein>
<evidence type="ECO:0000256" key="2">
    <source>
        <dbReference type="ARBA" id="ARBA00003215"/>
    </source>
</evidence>
<keyword evidence="7" id="KW-0862">Zinc</keyword>
<comment type="catalytic activity">
    <reaction evidence="1">
        <text>inosine + phosphate = alpha-D-ribose 1-phosphate + hypoxanthine</text>
        <dbReference type="Rhea" id="RHEA:27646"/>
        <dbReference type="ChEBI" id="CHEBI:17368"/>
        <dbReference type="ChEBI" id="CHEBI:17596"/>
        <dbReference type="ChEBI" id="CHEBI:43474"/>
        <dbReference type="ChEBI" id="CHEBI:57720"/>
        <dbReference type="EC" id="2.4.2.1"/>
    </reaction>
    <physiologicalReaction direction="left-to-right" evidence="1">
        <dbReference type="Rhea" id="RHEA:27647"/>
    </physiologicalReaction>
</comment>
<dbReference type="InterPro" id="IPR003730">
    <property type="entry name" value="Cu_polyphenol_OxRdtase"/>
</dbReference>
<dbReference type="GO" id="GO:0017061">
    <property type="term" value="F:S-methyl-5-thioadenosine phosphorylase activity"/>
    <property type="evidence" value="ECO:0007669"/>
    <property type="project" value="UniProtKB-EC"/>
</dbReference>
<evidence type="ECO:0000256" key="3">
    <source>
        <dbReference type="ARBA" id="ARBA00007353"/>
    </source>
</evidence>
<keyword evidence="13" id="KW-1185">Reference proteome</keyword>
<evidence type="ECO:0000256" key="10">
    <source>
        <dbReference type="ARBA" id="ARBA00048968"/>
    </source>
</evidence>
<dbReference type="OrthoDB" id="4279at2"/>
<comment type="catalytic activity">
    <reaction evidence="10">
        <text>adenosine + phosphate = alpha-D-ribose 1-phosphate + adenine</text>
        <dbReference type="Rhea" id="RHEA:27642"/>
        <dbReference type="ChEBI" id="CHEBI:16335"/>
        <dbReference type="ChEBI" id="CHEBI:16708"/>
        <dbReference type="ChEBI" id="CHEBI:43474"/>
        <dbReference type="ChEBI" id="CHEBI:57720"/>
        <dbReference type="EC" id="2.4.2.1"/>
    </reaction>
    <physiologicalReaction direction="left-to-right" evidence="10">
        <dbReference type="Rhea" id="RHEA:27643"/>
    </physiologicalReaction>
</comment>
<comment type="function">
    <text evidence="2">Purine nucleoside enzyme that catalyzes the phosphorolysis of adenosine and inosine nucleosides, yielding D-ribose 1-phosphate and the respective free bases, adenine and hypoxanthine. Also catalyzes the phosphorolysis of S-methyl-5'-thioadenosine into adenine and S-methyl-5-thio-alpha-D-ribose 1-phosphate. Also has adenosine deaminase activity.</text>
</comment>
<dbReference type="CDD" id="cd16833">
    <property type="entry name" value="YfiH"/>
    <property type="match status" value="1"/>
</dbReference>